<evidence type="ECO:0000313" key="2">
    <source>
        <dbReference type="Proteomes" id="UP001595978"/>
    </source>
</evidence>
<reference evidence="2" key="1">
    <citation type="journal article" date="2019" name="Int. J. Syst. Evol. Microbiol.">
        <title>The Global Catalogue of Microorganisms (GCM) 10K type strain sequencing project: providing services to taxonomists for standard genome sequencing and annotation.</title>
        <authorList>
            <consortium name="The Broad Institute Genomics Platform"/>
            <consortium name="The Broad Institute Genome Sequencing Center for Infectious Disease"/>
            <person name="Wu L."/>
            <person name="Ma J."/>
        </authorList>
    </citation>
    <scope>NUCLEOTIDE SEQUENCE [LARGE SCALE GENOMIC DNA]</scope>
    <source>
        <strain evidence="2">CCUG 56331</strain>
    </source>
</reference>
<proteinExistence type="predicted"/>
<comment type="caution">
    <text evidence="1">The sequence shown here is derived from an EMBL/GenBank/DDBJ whole genome shotgun (WGS) entry which is preliminary data.</text>
</comment>
<dbReference type="RefSeq" id="WP_342470587.1">
    <property type="nucleotide sequence ID" value="NZ_JBHSNQ010000195.1"/>
</dbReference>
<organism evidence="1 2">
    <name type="scientific">Ureibacillus suwonensis</name>
    <dbReference type="NCBI Taxonomy" id="313007"/>
    <lineage>
        <taxon>Bacteria</taxon>
        <taxon>Bacillati</taxon>
        <taxon>Bacillota</taxon>
        <taxon>Bacilli</taxon>
        <taxon>Bacillales</taxon>
        <taxon>Caryophanaceae</taxon>
        <taxon>Ureibacillus</taxon>
    </lineage>
</organism>
<dbReference type="EMBL" id="JBHSNQ010000195">
    <property type="protein sequence ID" value="MFC5543369.1"/>
    <property type="molecule type" value="Genomic_DNA"/>
</dbReference>
<dbReference type="Proteomes" id="UP001595978">
    <property type="component" value="Unassembled WGS sequence"/>
</dbReference>
<protein>
    <submittedName>
        <fullName evidence="1">Uncharacterized protein</fullName>
    </submittedName>
</protein>
<evidence type="ECO:0000313" key="1">
    <source>
        <dbReference type="EMBL" id="MFC5543369.1"/>
    </source>
</evidence>
<name>A0ABW0RGG1_9BACL</name>
<gene>
    <name evidence="1" type="ORF">ACFPOH_16785</name>
</gene>
<sequence>MSKVYSAQNFAAYIIYELNETNTFVNAKALQHLLEIVDRRWESVFGYRPYKEQTYSLLTHDYVVKEVYDEYKEFGEQHISEPAKEWYLKYGDFQLIRRPYGVPDFTAEEEELMRKILVQYRNVLLANAS</sequence>
<keyword evidence="2" id="KW-1185">Reference proteome</keyword>
<accession>A0ABW0RGG1</accession>